<comment type="similarity">
    <text evidence="3">Belongs to the precorrin methyltransferase family.</text>
</comment>
<dbReference type="Proteomes" id="UP000001137">
    <property type="component" value="Chromosome"/>
</dbReference>
<dbReference type="RefSeq" id="WP_012186273.1">
    <property type="nucleotide sequence ID" value="NC_009954.1"/>
</dbReference>
<name>A8ME48_CALMQ</name>
<dbReference type="InterPro" id="IPR003043">
    <property type="entry name" value="Uropor_MeTrfase_CS"/>
</dbReference>
<dbReference type="Gene3D" id="3.40.1010.10">
    <property type="entry name" value="Cobalt-precorrin-4 Transmethylase, Domain 1"/>
    <property type="match status" value="1"/>
</dbReference>
<dbReference type="EC" id="2.1.1.107" evidence="1"/>
<dbReference type="InterPro" id="IPR000878">
    <property type="entry name" value="4pyrrol_Mease"/>
</dbReference>
<evidence type="ECO:0000256" key="2">
    <source>
        <dbReference type="ARBA" id="ARBA00023244"/>
    </source>
</evidence>
<dbReference type="SUPFAM" id="SSF53790">
    <property type="entry name" value="Tetrapyrrole methylase"/>
    <property type="match status" value="1"/>
</dbReference>
<dbReference type="KEGG" id="cma:Cmaq_1227"/>
<dbReference type="Pfam" id="PF00590">
    <property type="entry name" value="TP_methylase"/>
    <property type="match status" value="1"/>
</dbReference>
<protein>
    <recommendedName>
        <fullName evidence="1">uroporphyrinogen-III C-methyltransferase</fullName>
        <ecNumber evidence="1">2.1.1.107</ecNumber>
    </recommendedName>
</protein>
<evidence type="ECO:0000256" key="3">
    <source>
        <dbReference type="RuleBase" id="RU003960"/>
    </source>
</evidence>
<accession>A8ME48</accession>
<evidence type="ECO:0000313" key="5">
    <source>
        <dbReference type="EMBL" id="ABW02054.1"/>
    </source>
</evidence>
<dbReference type="PANTHER" id="PTHR45790">
    <property type="entry name" value="SIROHEME SYNTHASE-RELATED"/>
    <property type="match status" value="1"/>
</dbReference>
<dbReference type="InterPro" id="IPR014777">
    <property type="entry name" value="4pyrrole_Mease_sub1"/>
</dbReference>
<dbReference type="GO" id="GO:0032259">
    <property type="term" value="P:methylation"/>
    <property type="evidence" value="ECO:0007669"/>
    <property type="project" value="UniProtKB-KW"/>
</dbReference>
<dbReference type="EMBL" id="CP000852">
    <property type="protein sequence ID" value="ABW02054.1"/>
    <property type="molecule type" value="Genomic_DNA"/>
</dbReference>
<dbReference type="AlphaFoldDB" id="A8ME48"/>
<dbReference type="eggNOG" id="arCOG00649">
    <property type="taxonomic scope" value="Archaea"/>
</dbReference>
<dbReference type="GeneID" id="5709710"/>
<evidence type="ECO:0000256" key="1">
    <source>
        <dbReference type="ARBA" id="ARBA00012162"/>
    </source>
</evidence>
<keyword evidence="3 5" id="KW-0489">Methyltransferase</keyword>
<organism evidence="5 6">
    <name type="scientific">Caldivirga maquilingensis (strain ATCC 700844 / DSM 13496 / JCM 10307 / IC-167)</name>
    <dbReference type="NCBI Taxonomy" id="397948"/>
    <lineage>
        <taxon>Archaea</taxon>
        <taxon>Thermoproteota</taxon>
        <taxon>Thermoprotei</taxon>
        <taxon>Thermoproteales</taxon>
        <taxon>Thermoproteaceae</taxon>
        <taxon>Caldivirga</taxon>
    </lineage>
</organism>
<dbReference type="PROSITE" id="PS00840">
    <property type="entry name" value="SUMT_2"/>
    <property type="match status" value="1"/>
</dbReference>
<keyword evidence="3 5" id="KW-0808">Transferase</keyword>
<dbReference type="HOGENOM" id="CLU_011276_7_2_2"/>
<dbReference type="OrthoDB" id="24444at2157"/>
<proteinExistence type="inferred from homology"/>
<keyword evidence="6" id="KW-1185">Reference proteome</keyword>
<dbReference type="InterPro" id="IPR035996">
    <property type="entry name" value="4pyrrol_Methylase_sf"/>
</dbReference>
<gene>
    <name evidence="5" type="ordered locus">Cmaq_1227</name>
</gene>
<reference evidence="5 6" key="1">
    <citation type="submission" date="2007-10" db="EMBL/GenBank/DDBJ databases">
        <title>Complete sequence of Caldivirga maquilingensis IC-167.</title>
        <authorList>
            <consortium name="US DOE Joint Genome Institute"/>
            <person name="Copeland A."/>
            <person name="Lucas S."/>
            <person name="Lapidus A."/>
            <person name="Barry K."/>
            <person name="Glavina del Rio T."/>
            <person name="Dalin E."/>
            <person name="Tice H."/>
            <person name="Pitluck S."/>
            <person name="Saunders E."/>
            <person name="Brettin T."/>
            <person name="Bruce D."/>
            <person name="Detter J.C."/>
            <person name="Han C."/>
            <person name="Schmutz J."/>
            <person name="Larimer F."/>
            <person name="Land M."/>
            <person name="Hauser L."/>
            <person name="Kyrpides N."/>
            <person name="Ivanova N."/>
            <person name="Biddle J.F."/>
            <person name="Zhang Z."/>
            <person name="Fitz-Gibbon S.T."/>
            <person name="Lowe T.M."/>
            <person name="Saltikov C."/>
            <person name="House C.H."/>
            <person name="Richardson P."/>
        </authorList>
    </citation>
    <scope>NUCLEOTIDE SEQUENCE [LARGE SCALE GENOMIC DNA]</scope>
    <source>
        <strain evidence="6">ATCC 700844 / DSM 13496 / JCM 10307 / IC-167</strain>
    </source>
</reference>
<evidence type="ECO:0000313" key="6">
    <source>
        <dbReference type="Proteomes" id="UP000001137"/>
    </source>
</evidence>
<dbReference type="GO" id="GO:0004851">
    <property type="term" value="F:uroporphyrin-III C-methyltransferase activity"/>
    <property type="evidence" value="ECO:0007669"/>
    <property type="project" value="UniProtKB-EC"/>
</dbReference>
<keyword evidence="2" id="KW-0627">Porphyrin biosynthesis</keyword>
<dbReference type="GO" id="GO:0019354">
    <property type="term" value="P:siroheme biosynthetic process"/>
    <property type="evidence" value="ECO:0007669"/>
    <property type="project" value="TreeGrafter"/>
</dbReference>
<evidence type="ECO:0000259" key="4">
    <source>
        <dbReference type="Pfam" id="PF00590"/>
    </source>
</evidence>
<feature type="domain" description="Tetrapyrrole methylase" evidence="4">
    <location>
        <begin position="3"/>
        <end position="186"/>
    </location>
</feature>
<sequence length="213" mass="23289">MALYVIGVGPWDPDLITVKAIKALAKVQVVYYSSLINPEVIRRYAPRAKSIYMGHVRGDEHEGYVKEAIEYAKGGLEVAFLKNGDPTLFSRGVRICREAKAQGVECIIIPGVASFTAAAAEYELELGDLVTLVSYPNVSRGVVRRTTVLFMASAALDKINEYLKGNDEVVVVSRVTYPDGILIKVNRSEPLKLKPLTPSLIFIMSDGNGVNNT</sequence>
<dbReference type="STRING" id="397948.Cmaq_1227"/>
<dbReference type="PANTHER" id="PTHR45790:SF3">
    <property type="entry name" value="S-ADENOSYL-L-METHIONINE-DEPENDENT UROPORPHYRINOGEN III METHYLTRANSFERASE, CHLOROPLASTIC"/>
    <property type="match status" value="1"/>
</dbReference>
<dbReference type="InterPro" id="IPR050161">
    <property type="entry name" value="Siro_Cobalamin_biosynth"/>
</dbReference>